<organism evidence="1 2">
    <name type="scientific">Zarea fungicola</name>
    <dbReference type="NCBI Taxonomy" id="93591"/>
    <lineage>
        <taxon>Eukaryota</taxon>
        <taxon>Fungi</taxon>
        <taxon>Dikarya</taxon>
        <taxon>Ascomycota</taxon>
        <taxon>Pezizomycotina</taxon>
        <taxon>Sordariomycetes</taxon>
        <taxon>Hypocreomycetidae</taxon>
        <taxon>Hypocreales</taxon>
        <taxon>Cordycipitaceae</taxon>
        <taxon>Zarea</taxon>
    </lineage>
</organism>
<name>A0ACC1N2L8_9HYPO</name>
<protein>
    <submittedName>
        <fullName evidence="1">Uncharacterized protein</fullName>
    </submittedName>
</protein>
<gene>
    <name evidence="1" type="ORF">NQ176_g6766</name>
</gene>
<dbReference type="Proteomes" id="UP001143910">
    <property type="component" value="Unassembled WGS sequence"/>
</dbReference>
<reference evidence="1" key="1">
    <citation type="submission" date="2022-08" db="EMBL/GenBank/DDBJ databases">
        <title>Genome Sequence of Lecanicillium fungicola.</title>
        <authorList>
            <person name="Buettner E."/>
        </authorList>
    </citation>
    <scope>NUCLEOTIDE SEQUENCE</scope>
    <source>
        <strain evidence="1">Babe33</strain>
    </source>
</reference>
<comment type="caution">
    <text evidence="1">The sequence shown here is derived from an EMBL/GenBank/DDBJ whole genome shotgun (WGS) entry which is preliminary data.</text>
</comment>
<keyword evidence="2" id="KW-1185">Reference proteome</keyword>
<evidence type="ECO:0000313" key="1">
    <source>
        <dbReference type="EMBL" id="KAJ2973159.1"/>
    </source>
</evidence>
<accession>A0ACC1N2L8</accession>
<dbReference type="EMBL" id="JANJQO010001017">
    <property type="protein sequence ID" value="KAJ2973159.1"/>
    <property type="molecule type" value="Genomic_DNA"/>
</dbReference>
<sequence>MNYTEYSKVGQESSDSLKLGSQDEAISDKESGRLMSQQPRSVTTRLSHVAKRTWWLVGPFLWLLSLLFTWMIASAASKSPYDVSVGLETELVLLLPLNYSLSIPLQPASLTLRQPIDTSWVQGPPPLVQTAGYSMMEDASDNLNPGSKYGHKQLDEKTKAAHRATIKFATSATFLSVGTVLAFFAAATWTAFGLRGADNYAVRQQATSHTHCYKNIQTLDEDRPTAHCFTVVNGLFAEVDSGRSDTNTAENESELKRRDDGDQGNAADGYVIPGLWDGHGHLVDYGEMLVQVDLFGAMTLEEVRARLKEYISKHPESGTKERWLRGIGWDQTNFGRMPTADDIEEDPELHGIYLFVDRIDGHCSLVSRAVLNLLPNPIRDVPGGEVIREPGLGVFCDNALDLILAHYPKPDEHLKTMYIRAAMKALNTVGLVGMHNAGTDPDTIALLNHLAGGEDYTVRIYAMRECADRNTFCVDDATKIERDDGLLHVRSVKLFAGMLLLQLFFILQSPGVFSPYFSPWPFSLPSSIHNN</sequence>
<proteinExistence type="predicted"/>
<evidence type="ECO:0000313" key="2">
    <source>
        <dbReference type="Proteomes" id="UP001143910"/>
    </source>
</evidence>